<keyword evidence="12" id="KW-0175">Coiled coil</keyword>
<dbReference type="InterPro" id="IPR036097">
    <property type="entry name" value="HisK_dim/P_sf"/>
</dbReference>
<dbReference type="InterPro" id="IPR003594">
    <property type="entry name" value="HATPase_dom"/>
</dbReference>
<dbReference type="CDD" id="cd00088">
    <property type="entry name" value="HPT"/>
    <property type="match status" value="1"/>
</dbReference>
<evidence type="ECO:0000256" key="10">
    <source>
        <dbReference type="ARBA" id="ARBA00023012"/>
    </source>
</evidence>
<evidence type="ECO:0000256" key="2">
    <source>
        <dbReference type="ARBA" id="ARBA00012438"/>
    </source>
</evidence>
<dbReference type="Pfam" id="PF07194">
    <property type="entry name" value="P2"/>
    <property type="match status" value="1"/>
</dbReference>
<dbReference type="Gene3D" id="3.30.565.10">
    <property type="entry name" value="Histidine kinase-like ATPase, C-terminal domain"/>
    <property type="match status" value="1"/>
</dbReference>
<dbReference type="PROSITE" id="PS50851">
    <property type="entry name" value="CHEW"/>
    <property type="match status" value="1"/>
</dbReference>
<evidence type="ECO:0000256" key="3">
    <source>
        <dbReference type="ARBA" id="ARBA00021495"/>
    </source>
</evidence>
<keyword evidence="5 11" id="KW-0597">Phosphoprotein</keyword>
<evidence type="ECO:0000259" key="14">
    <source>
        <dbReference type="PROSITE" id="PS50851"/>
    </source>
</evidence>
<dbReference type="InterPro" id="IPR036061">
    <property type="entry name" value="CheW-like_dom_sf"/>
</dbReference>
<dbReference type="FunFam" id="3.30.565.10:FF:000016">
    <property type="entry name" value="Chemotaxis protein CheA, putative"/>
    <property type="match status" value="1"/>
</dbReference>
<evidence type="ECO:0000256" key="12">
    <source>
        <dbReference type="SAM" id="Coils"/>
    </source>
</evidence>
<dbReference type="GO" id="GO:0006935">
    <property type="term" value="P:chemotaxis"/>
    <property type="evidence" value="ECO:0007669"/>
    <property type="project" value="UniProtKB-KW"/>
</dbReference>
<dbReference type="SMART" id="SM00073">
    <property type="entry name" value="HPT"/>
    <property type="match status" value="1"/>
</dbReference>
<evidence type="ECO:0000256" key="6">
    <source>
        <dbReference type="ARBA" id="ARBA00022679"/>
    </source>
</evidence>
<dbReference type="SUPFAM" id="SSF47384">
    <property type="entry name" value="Homodimeric domain of signal transducing histidine kinase"/>
    <property type="match status" value="1"/>
</dbReference>
<dbReference type="InterPro" id="IPR010808">
    <property type="entry name" value="CheA_P2-bd"/>
</dbReference>
<dbReference type="PANTHER" id="PTHR43395:SF1">
    <property type="entry name" value="CHEMOTAXIS PROTEIN CHEA"/>
    <property type="match status" value="1"/>
</dbReference>
<dbReference type="PROSITE" id="PS50109">
    <property type="entry name" value="HIS_KIN"/>
    <property type="match status" value="1"/>
</dbReference>
<dbReference type="Gene3D" id="1.20.120.160">
    <property type="entry name" value="HPT domain"/>
    <property type="match status" value="1"/>
</dbReference>
<dbReference type="SUPFAM" id="SSF50341">
    <property type="entry name" value="CheW-like"/>
    <property type="match status" value="1"/>
</dbReference>
<dbReference type="SMART" id="SM01231">
    <property type="entry name" value="H-kinase_dim"/>
    <property type="match status" value="1"/>
</dbReference>
<evidence type="ECO:0000259" key="13">
    <source>
        <dbReference type="PROSITE" id="PS50109"/>
    </source>
</evidence>
<dbReference type="Pfam" id="PF02518">
    <property type="entry name" value="HATPase_c"/>
    <property type="match status" value="1"/>
</dbReference>
<dbReference type="InterPro" id="IPR002545">
    <property type="entry name" value="CheW-lke_dom"/>
</dbReference>
<name>A0A1E3G3K3_9BACT</name>
<dbReference type="PANTHER" id="PTHR43395">
    <property type="entry name" value="SENSOR HISTIDINE KINASE CHEA"/>
    <property type="match status" value="1"/>
</dbReference>
<dbReference type="InterPro" id="IPR051315">
    <property type="entry name" value="Bact_Chemotaxis_CheA"/>
</dbReference>
<dbReference type="InterPro" id="IPR005467">
    <property type="entry name" value="His_kinase_dom"/>
</dbReference>
<feature type="coiled-coil region" evidence="12">
    <location>
        <begin position="268"/>
        <end position="302"/>
    </location>
</feature>
<evidence type="ECO:0000256" key="8">
    <source>
        <dbReference type="ARBA" id="ARBA00022777"/>
    </source>
</evidence>
<dbReference type="InterPro" id="IPR037052">
    <property type="entry name" value="CheA-like_P2_sf"/>
</dbReference>
<feature type="coiled-coil region" evidence="12">
    <location>
        <begin position="12"/>
        <end position="39"/>
    </location>
</feature>
<dbReference type="InterPro" id="IPR037006">
    <property type="entry name" value="CheA-like_homodim_sf"/>
</dbReference>
<dbReference type="OrthoDB" id="9803176at2"/>
<feature type="domain" description="Histidine kinase" evidence="13">
    <location>
        <begin position="298"/>
        <end position="548"/>
    </location>
</feature>
<dbReference type="CDD" id="cd00731">
    <property type="entry name" value="CheA_reg"/>
    <property type="match status" value="1"/>
</dbReference>
<keyword evidence="17" id="KW-1185">Reference proteome</keyword>
<keyword evidence="6" id="KW-0808">Transferase</keyword>
<keyword evidence="8" id="KW-0418">Kinase</keyword>
<dbReference type="GO" id="GO:0005737">
    <property type="term" value="C:cytoplasm"/>
    <property type="evidence" value="ECO:0007669"/>
    <property type="project" value="InterPro"/>
</dbReference>
<dbReference type="GO" id="GO:0005524">
    <property type="term" value="F:ATP binding"/>
    <property type="evidence" value="ECO:0007669"/>
    <property type="project" value="UniProtKB-KW"/>
</dbReference>
<keyword evidence="9" id="KW-0067">ATP-binding</keyword>
<dbReference type="InterPro" id="IPR008207">
    <property type="entry name" value="Sig_transdc_His_kin_Hpt_dom"/>
</dbReference>
<dbReference type="Proteomes" id="UP000094570">
    <property type="component" value="Unassembled WGS sequence"/>
</dbReference>
<feature type="modified residue" description="Phosphohistidine" evidence="11">
    <location>
        <position position="47"/>
    </location>
</feature>
<evidence type="ECO:0000256" key="1">
    <source>
        <dbReference type="ARBA" id="ARBA00000085"/>
    </source>
</evidence>
<dbReference type="SUPFAM" id="SSF55874">
    <property type="entry name" value="ATPase domain of HSP90 chaperone/DNA topoisomerase II/histidine kinase"/>
    <property type="match status" value="1"/>
</dbReference>
<evidence type="ECO:0000256" key="7">
    <source>
        <dbReference type="ARBA" id="ARBA00022741"/>
    </source>
</evidence>
<evidence type="ECO:0000256" key="9">
    <source>
        <dbReference type="ARBA" id="ARBA00022840"/>
    </source>
</evidence>
<dbReference type="InterPro" id="IPR004105">
    <property type="entry name" value="CheA-like_dim"/>
</dbReference>
<keyword evidence="4" id="KW-0145">Chemotaxis</keyword>
<feature type="domain" description="HPt" evidence="15">
    <location>
        <begin position="1"/>
        <end position="104"/>
    </location>
</feature>
<dbReference type="SUPFAM" id="SSF55052">
    <property type="entry name" value="CheY-binding domain of CheA"/>
    <property type="match status" value="1"/>
</dbReference>
<dbReference type="InterPro" id="IPR035891">
    <property type="entry name" value="CheY-binding_CheA"/>
</dbReference>
<feature type="domain" description="CheW-like" evidence="14">
    <location>
        <begin position="550"/>
        <end position="682"/>
    </location>
</feature>
<organism evidence="16 17">
    <name type="scientific">Fervidobacterium thailandense</name>
    <dbReference type="NCBI Taxonomy" id="1008305"/>
    <lineage>
        <taxon>Bacteria</taxon>
        <taxon>Thermotogati</taxon>
        <taxon>Thermotogota</taxon>
        <taxon>Thermotogae</taxon>
        <taxon>Thermotogales</taxon>
        <taxon>Fervidobacteriaceae</taxon>
        <taxon>Fervidobacterium</taxon>
    </lineage>
</organism>
<comment type="caution">
    <text evidence="16">The sequence shown here is derived from an EMBL/GenBank/DDBJ whole genome shotgun (WGS) entry which is preliminary data.</text>
</comment>
<dbReference type="Pfam" id="PF02895">
    <property type="entry name" value="H-kinase_dim"/>
    <property type="match status" value="1"/>
</dbReference>
<gene>
    <name evidence="16" type="ORF">A4H02_03025</name>
</gene>
<evidence type="ECO:0000256" key="4">
    <source>
        <dbReference type="ARBA" id="ARBA00022500"/>
    </source>
</evidence>
<dbReference type="SMART" id="SM00260">
    <property type="entry name" value="CheW"/>
    <property type="match status" value="1"/>
</dbReference>
<dbReference type="STRING" id="1008305.A4H02_03025"/>
<dbReference type="SUPFAM" id="SSF47226">
    <property type="entry name" value="Histidine-containing phosphotransfer domain, HPT domain"/>
    <property type="match status" value="1"/>
</dbReference>
<dbReference type="PRINTS" id="PR00344">
    <property type="entry name" value="BCTRLSENSOR"/>
</dbReference>
<evidence type="ECO:0000259" key="15">
    <source>
        <dbReference type="PROSITE" id="PS50894"/>
    </source>
</evidence>
<dbReference type="AlphaFoldDB" id="A0A1E3G3K3"/>
<dbReference type="Gene3D" id="2.30.30.40">
    <property type="entry name" value="SH3 Domains"/>
    <property type="match status" value="1"/>
</dbReference>
<dbReference type="InterPro" id="IPR036641">
    <property type="entry name" value="HPT_dom_sf"/>
</dbReference>
<dbReference type="Pfam" id="PF01584">
    <property type="entry name" value="CheW"/>
    <property type="match status" value="1"/>
</dbReference>
<dbReference type="InterPro" id="IPR004358">
    <property type="entry name" value="Sig_transdc_His_kin-like_C"/>
</dbReference>
<keyword evidence="7" id="KW-0547">Nucleotide-binding</keyword>
<dbReference type="InterPro" id="IPR036890">
    <property type="entry name" value="HATPase_C_sf"/>
</dbReference>
<comment type="catalytic activity">
    <reaction evidence="1">
        <text>ATP + protein L-histidine = ADP + protein N-phospho-L-histidine.</text>
        <dbReference type="EC" id="2.7.13.3"/>
    </reaction>
</comment>
<dbReference type="EC" id="2.7.13.3" evidence="2"/>
<dbReference type="RefSeq" id="WP_069292693.1">
    <property type="nucleotide sequence ID" value="NZ_CP140110.1"/>
</dbReference>
<proteinExistence type="predicted"/>
<dbReference type="Pfam" id="PF01627">
    <property type="entry name" value="Hpt"/>
    <property type="match status" value="1"/>
</dbReference>
<sequence>MGDFGEYLGVFIDESKEYIQLLNESLLELEKNTSDMEQINKAFRALHTLKGMAGTMGFENLAKLCHRMENYLDAVRSGKVKITSNELDFLFAGLDLIEKMLQNIVNTGSDEITEDVRGLTEIFERIATGEQISSRVFKEKGAEQLKAEQVQVGAKVGTAVQALPDNFAEEVLKDVLLEAKKRNVPAYHIVVNLQEGTQLKSARMYMVFHTLEEIGVEVVKTVPSVEDIENEKFDLTVELIGIGNVPAEKIYEKIMRISEIKSVHVKPISVEEETKKQENEKADEAVQQVKKTEEKRAKITQTVRVDIEKLDNLMNLMGELVIARSRIADILKKYNIKEVDESLAQLSRITLDLQNVVMKVRMVPIEFVFNRFPRMVRDLARNLGKEINFIMEGEETELDRTFVEVIGDPLVHLIRNAIDHGIETKEERIALGKPPIGTVKLSARHEGNNVVIEVEDDGRGMDREKILRKAIEKGLITEEKAQGLPDERIFEFIFLPGFSTKEQVSELSGRGVGMDVVKNTIESLNGTVSIESKLGKGTKVTIRLPLTLAIIQALLVKVNNFVYAIPISIIDSTLIITADEIKVVQNEEVIVIRGEVIPLIKLWEVFGMEHEKTPAEMNVVVVRYGTRKYGIAVDTLIGQEDIVIKSLGKVFSDVKIFSGGATLGDGSIALILDVTNIIESVR</sequence>
<dbReference type="SMART" id="SM00387">
    <property type="entry name" value="HATPase_c"/>
    <property type="match status" value="1"/>
</dbReference>
<dbReference type="CDD" id="cd16916">
    <property type="entry name" value="HATPase_CheA-like"/>
    <property type="match status" value="1"/>
</dbReference>
<dbReference type="Gene3D" id="3.30.70.1110">
    <property type="entry name" value="Histidine kinase CheA-like, P2 response regulator-binding domain"/>
    <property type="match status" value="1"/>
</dbReference>
<dbReference type="EMBL" id="LWAF01000003">
    <property type="protein sequence ID" value="ODN30855.1"/>
    <property type="molecule type" value="Genomic_DNA"/>
</dbReference>
<reference evidence="17" key="1">
    <citation type="submission" date="2016-04" db="EMBL/GenBank/DDBJ databases">
        <title>The genome sequence project of a novel Fervidobacterium isolate from a hot spring in Thailand.</title>
        <authorList>
            <person name="Gonzalez J.M."/>
            <person name="Cuecas A."/>
            <person name="Kanoksilapatham W."/>
        </authorList>
    </citation>
    <scope>NUCLEOTIDE SEQUENCE [LARGE SCALE GENOMIC DNA]</scope>
    <source>
        <strain evidence="17">FC2004</strain>
    </source>
</reference>
<evidence type="ECO:0000313" key="16">
    <source>
        <dbReference type="EMBL" id="ODN30855.1"/>
    </source>
</evidence>
<dbReference type="GO" id="GO:0000155">
    <property type="term" value="F:phosphorelay sensor kinase activity"/>
    <property type="evidence" value="ECO:0007669"/>
    <property type="project" value="InterPro"/>
</dbReference>
<keyword evidence="10" id="KW-0902">Two-component regulatory system</keyword>
<evidence type="ECO:0000313" key="17">
    <source>
        <dbReference type="Proteomes" id="UP000094570"/>
    </source>
</evidence>
<accession>A0A1E3G3K3</accession>
<evidence type="ECO:0000256" key="11">
    <source>
        <dbReference type="PROSITE-ProRule" id="PRU00110"/>
    </source>
</evidence>
<dbReference type="PROSITE" id="PS50894">
    <property type="entry name" value="HPT"/>
    <property type="match status" value="1"/>
</dbReference>
<dbReference type="Gene3D" id="1.10.287.560">
    <property type="entry name" value="Histidine kinase CheA-like, homodimeric domain"/>
    <property type="match status" value="1"/>
</dbReference>
<protein>
    <recommendedName>
        <fullName evidence="3">Chemotaxis protein CheA</fullName>
        <ecNumber evidence="2">2.7.13.3</ecNumber>
    </recommendedName>
</protein>
<evidence type="ECO:0000256" key="5">
    <source>
        <dbReference type="ARBA" id="ARBA00022553"/>
    </source>
</evidence>